<dbReference type="GO" id="GO:0008010">
    <property type="term" value="F:structural constituent of chitin-based larval cuticle"/>
    <property type="evidence" value="ECO:0007669"/>
    <property type="project" value="TreeGrafter"/>
</dbReference>
<dbReference type="InterPro" id="IPR031311">
    <property type="entry name" value="CHIT_BIND_RR_consensus"/>
</dbReference>
<feature type="signal peptide" evidence="4">
    <location>
        <begin position="1"/>
        <end position="15"/>
    </location>
</feature>
<dbReference type="Proteomes" id="UP000728032">
    <property type="component" value="Unassembled WGS sequence"/>
</dbReference>
<dbReference type="Pfam" id="PF00379">
    <property type="entry name" value="Chitin_bind_4"/>
    <property type="match status" value="1"/>
</dbReference>
<sequence length="182" mass="20043">MKIAILCALVGVSLAIPYEVSYGKAVNTGRSQVMRKDDGHGNYEFGYDEDHHSGGTSRREKGGKGWQTGSYELRDRDGRKRTVKYVADAHGFRAQVDTNEPGVDAKEDPADVNINKNGYGIQWAQPVTTYIAKAEPQILIAKAEPQIISYGQLSLDNGNYGKGWASGYESSWDNNGNLYGKY</sequence>
<dbReference type="EMBL" id="OC914988">
    <property type="protein sequence ID" value="CAD7637991.1"/>
    <property type="molecule type" value="Genomic_DNA"/>
</dbReference>
<name>A0A7R9Q9Z4_9ACAR</name>
<dbReference type="PROSITE" id="PS00233">
    <property type="entry name" value="CHIT_BIND_RR_1"/>
    <property type="match status" value="1"/>
</dbReference>
<keyword evidence="1 2" id="KW-0193">Cuticle</keyword>
<dbReference type="EMBL" id="CAJPVJ010000163">
    <property type="protein sequence ID" value="CAG2161541.1"/>
    <property type="molecule type" value="Genomic_DNA"/>
</dbReference>
<reference evidence="5" key="1">
    <citation type="submission" date="2020-11" db="EMBL/GenBank/DDBJ databases">
        <authorList>
            <person name="Tran Van P."/>
        </authorList>
    </citation>
    <scope>NUCLEOTIDE SEQUENCE</scope>
</reference>
<protein>
    <submittedName>
        <fullName evidence="5">Uncharacterized protein</fullName>
    </submittedName>
</protein>
<evidence type="ECO:0000313" key="6">
    <source>
        <dbReference type="Proteomes" id="UP000728032"/>
    </source>
</evidence>
<dbReference type="PANTHER" id="PTHR10380">
    <property type="entry name" value="CUTICLE PROTEIN"/>
    <property type="match status" value="1"/>
</dbReference>
<dbReference type="GO" id="GO:0062129">
    <property type="term" value="C:chitin-based extracellular matrix"/>
    <property type="evidence" value="ECO:0007669"/>
    <property type="project" value="TreeGrafter"/>
</dbReference>
<evidence type="ECO:0000256" key="3">
    <source>
        <dbReference type="SAM" id="MobiDB-lite"/>
    </source>
</evidence>
<dbReference type="InterPro" id="IPR050468">
    <property type="entry name" value="Cuticle_Struct_Prot"/>
</dbReference>
<dbReference type="AlphaFoldDB" id="A0A7R9Q9Z4"/>
<evidence type="ECO:0000313" key="5">
    <source>
        <dbReference type="EMBL" id="CAD7637991.1"/>
    </source>
</evidence>
<feature type="compositionally biased region" description="Basic and acidic residues" evidence="3">
    <location>
        <begin position="48"/>
        <end position="63"/>
    </location>
</feature>
<keyword evidence="6" id="KW-1185">Reference proteome</keyword>
<proteinExistence type="predicted"/>
<evidence type="ECO:0000256" key="2">
    <source>
        <dbReference type="PROSITE-ProRule" id="PRU00497"/>
    </source>
</evidence>
<organism evidence="5">
    <name type="scientific">Oppiella nova</name>
    <dbReference type="NCBI Taxonomy" id="334625"/>
    <lineage>
        <taxon>Eukaryota</taxon>
        <taxon>Metazoa</taxon>
        <taxon>Ecdysozoa</taxon>
        <taxon>Arthropoda</taxon>
        <taxon>Chelicerata</taxon>
        <taxon>Arachnida</taxon>
        <taxon>Acari</taxon>
        <taxon>Acariformes</taxon>
        <taxon>Sarcoptiformes</taxon>
        <taxon>Oribatida</taxon>
        <taxon>Brachypylina</taxon>
        <taxon>Oppioidea</taxon>
        <taxon>Oppiidae</taxon>
        <taxon>Oppiella</taxon>
    </lineage>
</organism>
<dbReference type="OrthoDB" id="8021718at2759"/>
<gene>
    <name evidence="5" type="ORF">ONB1V03_LOCUS1146</name>
</gene>
<evidence type="ECO:0000256" key="4">
    <source>
        <dbReference type="SAM" id="SignalP"/>
    </source>
</evidence>
<accession>A0A7R9Q9Z4</accession>
<dbReference type="PROSITE" id="PS51155">
    <property type="entry name" value="CHIT_BIND_RR_2"/>
    <property type="match status" value="1"/>
</dbReference>
<dbReference type="InterPro" id="IPR000618">
    <property type="entry name" value="Insect_cuticle"/>
</dbReference>
<feature type="chain" id="PRO_5036211768" evidence="4">
    <location>
        <begin position="16"/>
        <end position="182"/>
    </location>
</feature>
<keyword evidence="4" id="KW-0732">Signal</keyword>
<feature type="region of interest" description="Disordered" evidence="3">
    <location>
        <begin position="44"/>
        <end position="70"/>
    </location>
</feature>
<evidence type="ECO:0000256" key="1">
    <source>
        <dbReference type="ARBA" id="ARBA00022460"/>
    </source>
</evidence>
<dbReference type="PANTHER" id="PTHR10380:SF173">
    <property type="entry name" value="CUTICULAR PROTEIN 47EF, ISOFORM C-RELATED"/>
    <property type="match status" value="1"/>
</dbReference>